<dbReference type="InterPro" id="IPR008995">
    <property type="entry name" value="Mo/tungstate-bd_C_term_dom"/>
</dbReference>
<dbReference type="InterPro" id="IPR012340">
    <property type="entry name" value="NA-bd_OB-fold"/>
</dbReference>
<dbReference type="GO" id="GO:0140359">
    <property type="term" value="F:ABC-type transporter activity"/>
    <property type="evidence" value="ECO:0007669"/>
    <property type="project" value="InterPro"/>
</dbReference>
<dbReference type="PANTHER" id="PTHR43875">
    <property type="entry name" value="MALTODEXTRIN IMPORT ATP-BINDING PROTEIN MSMX"/>
    <property type="match status" value="1"/>
</dbReference>
<dbReference type="PROSITE" id="PS50893">
    <property type="entry name" value="ABC_TRANSPORTER_2"/>
    <property type="match status" value="1"/>
</dbReference>
<dbReference type="PANTHER" id="PTHR43875:SF14">
    <property type="entry name" value="ABC TRANSPORTER ATP-BINDING PROTEIN"/>
    <property type="match status" value="1"/>
</dbReference>
<organism evidence="6 7">
    <name type="scientific">Limnohabitans planktonicus II-D5</name>
    <dbReference type="NCBI Taxonomy" id="1293045"/>
    <lineage>
        <taxon>Bacteria</taxon>
        <taxon>Pseudomonadati</taxon>
        <taxon>Pseudomonadota</taxon>
        <taxon>Betaproteobacteria</taxon>
        <taxon>Burkholderiales</taxon>
        <taxon>Comamonadaceae</taxon>
        <taxon>Limnohabitans</taxon>
    </lineage>
</organism>
<evidence type="ECO:0000313" key="6">
    <source>
        <dbReference type="EMBL" id="PVE42941.1"/>
    </source>
</evidence>
<dbReference type="RefSeq" id="WP_053168972.1">
    <property type="nucleotide sequence ID" value="NZ_LFYT02000009.1"/>
</dbReference>
<dbReference type="GO" id="GO:0005524">
    <property type="term" value="F:ATP binding"/>
    <property type="evidence" value="ECO:0007669"/>
    <property type="project" value="UniProtKB-KW"/>
</dbReference>
<dbReference type="Proteomes" id="UP000037507">
    <property type="component" value="Unassembled WGS sequence"/>
</dbReference>
<gene>
    <name evidence="6" type="ORF">H663_009330</name>
</gene>
<name>A0A2T7UEA7_9BURK</name>
<dbReference type="SUPFAM" id="SSF50331">
    <property type="entry name" value="MOP-like"/>
    <property type="match status" value="1"/>
</dbReference>
<protein>
    <submittedName>
        <fullName evidence="6">Sugar ABC transporter</fullName>
    </submittedName>
</protein>
<dbReference type="InterPro" id="IPR047641">
    <property type="entry name" value="ABC_transpr_MalK/UgpC-like"/>
</dbReference>
<dbReference type="Pfam" id="PF08402">
    <property type="entry name" value="TOBE_2"/>
    <property type="match status" value="1"/>
</dbReference>
<dbReference type="InterPro" id="IPR015855">
    <property type="entry name" value="ABC_transpr_MalK-like"/>
</dbReference>
<dbReference type="CDD" id="cd03301">
    <property type="entry name" value="ABC_MalK_N"/>
    <property type="match status" value="1"/>
</dbReference>
<dbReference type="AlphaFoldDB" id="A0A2T7UEA7"/>
<evidence type="ECO:0000259" key="5">
    <source>
        <dbReference type="PROSITE" id="PS50893"/>
    </source>
</evidence>
<keyword evidence="1" id="KW-0813">Transport</keyword>
<dbReference type="NCBIfam" id="NF008653">
    <property type="entry name" value="PRK11650.1"/>
    <property type="match status" value="1"/>
</dbReference>
<dbReference type="GO" id="GO:0008643">
    <property type="term" value="P:carbohydrate transport"/>
    <property type="evidence" value="ECO:0007669"/>
    <property type="project" value="InterPro"/>
</dbReference>
<dbReference type="EMBL" id="LFYT02000009">
    <property type="protein sequence ID" value="PVE42941.1"/>
    <property type="molecule type" value="Genomic_DNA"/>
</dbReference>
<dbReference type="Gene3D" id="3.40.50.300">
    <property type="entry name" value="P-loop containing nucleotide triphosphate hydrolases"/>
    <property type="match status" value="1"/>
</dbReference>
<evidence type="ECO:0000256" key="4">
    <source>
        <dbReference type="ARBA" id="ARBA00022840"/>
    </source>
</evidence>
<dbReference type="SUPFAM" id="SSF52540">
    <property type="entry name" value="P-loop containing nucleoside triphosphate hydrolases"/>
    <property type="match status" value="1"/>
</dbReference>
<keyword evidence="4" id="KW-0067">ATP-binding</keyword>
<evidence type="ECO:0000256" key="2">
    <source>
        <dbReference type="ARBA" id="ARBA00022475"/>
    </source>
</evidence>
<dbReference type="InterPro" id="IPR017871">
    <property type="entry name" value="ABC_transporter-like_CS"/>
</dbReference>
<evidence type="ECO:0000313" key="7">
    <source>
        <dbReference type="Proteomes" id="UP000037507"/>
    </source>
</evidence>
<accession>A0A2T7UEA7</accession>
<dbReference type="InterPro" id="IPR013611">
    <property type="entry name" value="Transp-assoc_OB_typ2"/>
</dbReference>
<dbReference type="Gene3D" id="2.40.50.100">
    <property type="match status" value="1"/>
</dbReference>
<dbReference type="InterPro" id="IPR003439">
    <property type="entry name" value="ABC_transporter-like_ATP-bd"/>
</dbReference>
<dbReference type="GO" id="GO:0055052">
    <property type="term" value="C:ATP-binding cassette (ABC) transporter complex, substrate-binding subunit-containing"/>
    <property type="evidence" value="ECO:0007669"/>
    <property type="project" value="TreeGrafter"/>
</dbReference>
<dbReference type="OrthoDB" id="5298774at2"/>
<evidence type="ECO:0000256" key="3">
    <source>
        <dbReference type="ARBA" id="ARBA00022741"/>
    </source>
</evidence>
<keyword evidence="3" id="KW-0547">Nucleotide-binding</keyword>
<proteinExistence type="predicted"/>
<dbReference type="Pfam" id="PF00005">
    <property type="entry name" value="ABC_tran"/>
    <property type="match status" value="1"/>
</dbReference>
<reference evidence="6" key="1">
    <citation type="submission" date="2017-04" db="EMBL/GenBank/DDBJ databases">
        <title>Unexpected and diverse lifestyles within the genus Limnohabitans.</title>
        <authorList>
            <person name="Kasalicky V."/>
            <person name="Mehrshad M."/>
            <person name="Andrei S.-A."/>
            <person name="Salcher M."/>
            <person name="Kratochvilova H."/>
            <person name="Simek K."/>
            <person name="Ghai R."/>
        </authorList>
    </citation>
    <scope>NUCLEOTIDE SEQUENCE [LARGE SCALE GENOMIC DNA]</scope>
    <source>
        <strain evidence="6">II-D5</strain>
    </source>
</reference>
<evidence type="ECO:0000256" key="1">
    <source>
        <dbReference type="ARBA" id="ARBA00022448"/>
    </source>
</evidence>
<dbReference type="FunFam" id="3.40.50.300:FF:000042">
    <property type="entry name" value="Maltose/maltodextrin ABC transporter, ATP-binding protein"/>
    <property type="match status" value="1"/>
</dbReference>
<dbReference type="InterPro" id="IPR003593">
    <property type="entry name" value="AAA+_ATPase"/>
</dbReference>
<keyword evidence="7" id="KW-1185">Reference proteome</keyword>
<feature type="domain" description="ABC transporter" evidence="5">
    <location>
        <begin position="4"/>
        <end position="235"/>
    </location>
</feature>
<sequence>MGALAIRNIHKTYNDTVHILKGIDLEIDAGEFLILVGPSGCGKSTLLSMIAGLDHPTSGSIHIGEREVTHLPSKDRDIAMVFQSYALYPNMTVAQNIAFGLEIRKVPKAERKAAVDRVSAMLQIGHLLDRKPGQLSGGQRQRVAMGRALARDPKLFLFDEPLSNLDAKLRVEMRAEIKLLHQRTKTTTVYVTHDQVEAMTLGDRIAVMKDGLVQQFGTPSEIYNRPANRFVAEFIGSPAMNMVDTLKTGQSLTAHGVELAITDAQRAAVHAHGSAELVYGLRPESISFAGTGLPGTLSMIEPTGPETYATVDTPAGKLTARVPGVLQAHVGEVVHLQWQADQSHLFDRGTGDRVG</sequence>
<keyword evidence="2" id="KW-0472">Membrane</keyword>
<dbReference type="PROSITE" id="PS00211">
    <property type="entry name" value="ABC_TRANSPORTER_1"/>
    <property type="match status" value="1"/>
</dbReference>
<dbReference type="SMART" id="SM00382">
    <property type="entry name" value="AAA"/>
    <property type="match status" value="1"/>
</dbReference>
<keyword evidence="2" id="KW-1003">Cell membrane</keyword>
<comment type="caution">
    <text evidence="6">The sequence shown here is derived from an EMBL/GenBank/DDBJ whole genome shotgun (WGS) entry which is preliminary data.</text>
</comment>
<dbReference type="Gene3D" id="2.40.50.140">
    <property type="entry name" value="Nucleic acid-binding proteins"/>
    <property type="match status" value="1"/>
</dbReference>
<dbReference type="GO" id="GO:0016887">
    <property type="term" value="F:ATP hydrolysis activity"/>
    <property type="evidence" value="ECO:0007669"/>
    <property type="project" value="InterPro"/>
</dbReference>
<dbReference type="InterPro" id="IPR027417">
    <property type="entry name" value="P-loop_NTPase"/>
</dbReference>